<feature type="transmembrane region" description="Helical" evidence="13">
    <location>
        <begin position="214"/>
        <end position="233"/>
    </location>
</feature>
<dbReference type="GO" id="GO:0015693">
    <property type="term" value="P:magnesium ion transport"/>
    <property type="evidence" value="ECO:0007669"/>
    <property type="project" value="UniProtKB-ARBA"/>
</dbReference>
<keyword evidence="11" id="KW-1015">Disulfide bond</keyword>
<sequence length="332" mass="37884">MAAKILVSVIFALLFVSSVCAKKKQKESANVQIEQKIQGLVDLNARRPVIRLNGDKFRQYVKSSPRNYSVIVMLTALAPQRQCSICKEVNNEFQILASSWKYSSGFSSYRLFFTMVDFDEGSDIFQALKLNSAPVIMHFPAKGKQKRADTYDMSRQGFSAEQIAKWINDRTDVSIRIVRPPNYFMAITIGVLLAGIGALLYVKRKSIEIIYNKDYWGILCLTIAFMMMSGQMWNHIRGPPYAHRNPQTGEINYIHGSSDGQLIAETYIVFLLYACVTVGFIMLNERAQEQTTLKKRRLFTLIGTVMVGVFFSLILSVFRSKYHGYPYSFLFK</sequence>
<dbReference type="Proteomes" id="UP000594262">
    <property type="component" value="Unplaced"/>
</dbReference>
<evidence type="ECO:0000256" key="3">
    <source>
        <dbReference type="ARBA" id="ARBA00009561"/>
    </source>
</evidence>
<proteinExistence type="inferred from homology"/>
<keyword evidence="16" id="KW-1185">Reference proteome</keyword>
<keyword evidence="8" id="KW-0460">Magnesium</keyword>
<keyword evidence="4" id="KW-0813">Transport</keyword>
<dbReference type="AlphaFoldDB" id="A0A7M5WT37"/>
<evidence type="ECO:0000256" key="9">
    <source>
        <dbReference type="ARBA" id="ARBA00022989"/>
    </source>
</evidence>
<feature type="transmembrane region" description="Helical" evidence="13">
    <location>
        <begin position="183"/>
        <end position="202"/>
    </location>
</feature>
<organism evidence="15 16">
    <name type="scientific">Clytia hemisphaerica</name>
    <dbReference type="NCBI Taxonomy" id="252671"/>
    <lineage>
        <taxon>Eukaryota</taxon>
        <taxon>Metazoa</taxon>
        <taxon>Cnidaria</taxon>
        <taxon>Hydrozoa</taxon>
        <taxon>Hydroidolina</taxon>
        <taxon>Leptothecata</taxon>
        <taxon>Obeliida</taxon>
        <taxon>Clytiidae</taxon>
        <taxon>Clytia</taxon>
    </lineage>
</organism>
<protein>
    <recommendedName>
        <fullName evidence="17">Tumor suppressor candidate 3</fullName>
    </recommendedName>
</protein>
<accession>A0A7M5WT37</accession>
<comment type="pathway">
    <text evidence="12">Protein modification.</text>
</comment>
<keyword evidence="6 14" id="KW-0732">Signal</keyword>
<dbReference type="Gene3D" id="3.40.30.10">
    <property type="entry name" value="Glutaredoxin"/>
    <property type="match status" value="1"/>
</dbReference>
<evidence type="ECO:0000256" key="13">
    <source>
        <dbReference type="SAM" id="Phobius"/>
    </source>
</evidence>
<keyword evidence="10 13" id="KW-0472">Membrane</keyword>
<feature type="transmembrane region" description="Helical" evidence="13">
    <location>
        <begin position="298"/>
        <end position="318"/>
    </location>
</feature>
<dbReference type="PANTHER" id="PTHR12692:SF0">
    <property type="entry name" value="GH11935P"/>
    <property type="match status" value="1"/>
</dbReference>
<evidence type="ECO:0000256" key="14">
    <source>
        <dbReference type="SAM" id="SignalP"/>
    </source>
</evidence>
<comment type="function">
    <text evidence="1">Subunit of the oligosaccharyl transferase (OST) complex that catalyzes the initial transfer of a defined glycan (Glc(3)Man(9)GlcNAc(2) in eukaryotes) from the lipid carrier dolichol-pyrophosphate to an asparagine residue within an Asn-X-Ser/Thr consensus motif in nascent polypeptide chains, the first step in protein N-glycosylation. N-glycosylation occurs cotranslationally and the complex associates with the Sec61 complex at the channel-forming translocon complex that mediates protein translocation across the endoplasmic reticulum (ER). All subunits are required for a maximal enzyme activity.</text>
</comment>
<comment type="similarity">
    <text evidence="3">Belongs to the OST3/OST6 family.</text>
</comment>
<evidence type="ECO:0000256" key="7">
    <source>
        <dbReference type="ARBA" id="ARBA00022824"/>
    </source>
</evidence>
<evidence type="ECO:0008006" key="17">
    <source>
        <dbReference type="Google" id="ProtNLM"/>
    </source>
</evidence>
<evidence type="ECO:0000256" key="1">
    <source>
        <dbReference type="ARBA" id="ARBA00002791"/>
    </source>
</evidence>
<evidence type="ECO:0000313" key="16">
    <source>
        <dbReference type="Proteomes" id="UP000594262"/>
    </source>
</evidence>
<keyword evidence="5 13" id="KW-0812">Transmembrane</keyword>
<evidence type="ECO:0000256" key="11">
    <source>
        <dbReference type="ARBA" id="ARBA00023157"/>
    </source>
</evidence>
<evidence type="ECO:0000256" key="5">
    <source>
        <dbReference type="ARBA" id="ARBA00022692"/>
    </source>
</evidence>
<evidence type="ECO:0000256" key="12">
    <source>
        <dbReference type="ARBA" id="ARBA00043952"/>
    </source>
</evidence>
<dbReference type="InterPro" id="IPR021149">
    <property type="entry name" value="OligosaccharylTrfase_OST3/OST6"/>
</dbReference>
<dbReference type="OrthoDB" id="8116123at2759"/>
<evidence type="ECO:0000256" key="6">
    <source>
        <dbReference type="ARBA" id="ARBA00022729"/>
    </source>
</evidence>
<reference evidence="15" key="1">
    <citation type="submission" date="2021-01" db="UniProtKB">
        <authorList>
            <consortium name="EnsemblMetazoa"/>
        </authorList>
    </citation>
    <scope>IDENTIFICATION</scope>
</reference>
<dbReference type="GO" id="GO:0008250">
    <property type="term" value="C:oligosaccharyltransferase complex"/>
    <property type="evidence" value="ECO:0007669"/>
    <property type="project" value="TreeGrafter"/>
</dbReference>
<dbReference type="FunFam" id="3.40.30.10:FF:000009">
    <property type="entry name" value="Tumor suppressor candidate 3"/>
    <property type="match status" value="1"/>
</dbReference>
<evidence type="ECO:0000256" key="10">
    <source>
        <dbReference type="ARBA" id="ARBA00023136"/>
    </source>
</evidence>
<feature type="transmembrane region" description="Helical" evidence="13">
    <location>
        <begin position="267"/>
        <end position="286"/>
    </location>
</feature>
<dbReference type="GeneID" id="136800379"/>
<dbReference type="SUPFAM" id="SSF52833">
    <property type="entry name" value="Thioredoxin-like"/>
    <property type="match status" value="1"/>
</dbReference>
<evidence type="ECO:0000256" key="4">
    <source>
        <dbReference type="ARBA" id="ARBA00022448"/>
    </source>
</evidence>
<comment type="subcellular location">
    <subcellularLocation>
        <location evidence="2">Endoplasmic reticulum membrane</location>
        <topology evidence="2">Multi-pass membrane protein</topology>
    </subcellularLocation>
</comment>
<evidence type="ECO:0000256" key="2">
    <source>
        <dbReference type="ARBA" id="ARBA00004477"/>
    </source>
</evidence>
<dbReference type="RefSeq" id="XP_066913121.1">
    <property type="nucleotide sequence ID" value="XM_067057020.1"/>
</dbReference>
<evidence type="ECO:0000256" key="8">
    <source>
        <dbReference type="ARBA" id="ARBA00022842"/>
    </source>
</evidence>
<dbReference type="GO" id="GO:0018279">
    <property type="term" value="P:protein N-linked glycosylation via asparagine"/>
    <property type="evidence" value="ECO:0007669"/>
    <property type="project" value="TreeGrafter"/>
</dbReference>
<evidence type="ECO:0000313" key="15">
    <source>
        <dbReference type="EnsemblMetazoa" id="CLYHEMP012745.1"/>
    </source>
</evidence>
<keyword evidence="7" id="KW-0256">Endoplasmic reticulum</keyword>
<feature type="chain" id="PRO_5029824043" description="Tumor suppressor candidate 3" evidence="14">
    <location>
        <begin position="22"/>
        <end position="332"/>
    </location>
</feature>
<dbReference type="PANTHER" id="PTHR12692">
    <property type="entry name" value="DOLICHYL-DIPHOSPHOOLIGOSACCHARIDE--PROTEIN GLYCOSYLTRANSFERASE-RELATED"/>
    <property type="match status" value="1"/>
</dbReference>
<keyword evidence="9 13" id="KW-1133">Transmembrane helix</keyword>
<dbReference type="Pfam" id="PF04756">
    <property type="entry name" value="OST3_OST6"/>
    <property type="match status" value="1"/>
</dbReference>
<name>A0A7M5WT37_9CNID</name>
<dbReference type="EnsemblMetazoa" id="CLYHEMT012745.1">
    <property type="protein sequence ID" value="CLYHEMP012745.1"/>
    <property type="gene ID" value="CLYHEMG012745"/>
</dbReference>
<dbReference type="InterPro" id="IPR036249">
    <property type="entry name" value="Thioredoxin-like_sf"/>
</dbReference>
<feature type="signal peptide" evidence="14">
    <location>
        <begin position="1"/>
        <end position="21"/>
    </location>
</feature>